<accession>A0A6A7C4D0</accession>
<organism evidence="3 4">
    <name type="scientific">Piedraia hortae CBS 480.64</name>
    <dbReference type="NCBI Taxonomy" id="1314780"/>
    <lineage>
        <taxon>Eukaryota</taxon>
        <taxon>Fungi</taxon>
        <taxon>Dikarya</taxon>
        <taxon>Ascomycota</taxon>
        <taxon>Pezizomycotina</taxon>
        <taxon>Dothideomycetes</taxon>
        <taxon>Dothideomycetidae</taxon>
        <taxon>Capnodiales</taxon>
        <taxon>Piedraiaceae</taxon>
        <taxon>Piedraia</taxon>
    </lineage>
</organism>
<dbReference type="AlphaFoldDB" id="A0A6A7C4D0"/>
<keyword evidence="2" id="KW-0812">Transmembrane</keyword>
<feature type="compositionally biased region" description="Basic and acidic residues" evidence="1">
    <location>
        <begin position="7"/>
        <end position="24"/>
    </location>
</feature>
<name>A0A6A7C4D0_9PEZI</name>
<dbReference type="EMBL" id="MU005966">
    <property type="protein sequence ID" value="KAF2862324.1"/>
    <property type="molecule type" value="Genomic_DNA"/>
</dbReference>
<evidence type="ECO:0000256" key="1">
    <source>
        <dbReference type="SAM" id="MobiDB-lite"/>
    </source>
</evidence>
<sequence>MCWEGPQDSRHEECTSAKEGEKHLDRPLDWNSPMAKFIEDAQVKVDSTPILNKIGKFVLAIIASAIRCTGSNYLHTFFKGRNYEHILLTYLILIPIVIYVVICSIIFPQSVRGHRP</sequence>
<feature type="region of interest" description="Disordered" evidence="1">
    <location>
        <begin position="1"/>
        <end position="24"/>
    </location>
</feature>
<evidence type="ECO:0000313" key="4">
    <source>
        <dbReference type="Proteomes" id="UP000799421"/>
    </source>
</evidence>
<proteinExistence type="predicted"/>
<reference evidence="3" key="1">
    <citation type="journal article" date="2020" name="Stud. Mycol.">
        <title>101 Dothideomycetes genomes: a test case for predicting lifestyles and emergence of pathogens.</title>
        <authorList>
            <person name="Haridas S."/>
            <person name="Albert R."/>
            <person name="Binder M."/>
            <person name="Bloem J."/>
            <person name="Labutti K."/>
            <person name="Salamov A."/>
            <person name="Andreopoulos B."/>
            <person name="Baker S."/>
            <person name="Barry K."/>
            <person name="Bills G."/>
            <person name="Bluhm B."/>
            <person name="Cannon C."/>
            <person name="Castanera R."/>
            <person name="Culley D."/>
            <person name="Daum C."/>
            <person name="Ezra D."/>
            <person name="Gonzalez J."/>
            <person name="Henrissat B."/>
            <person name="Kuo A."/>
            <person name="Liang C."/>
            <person name="Lipzen A."/>
            <person name="Lutzoni F."/>
            <person name="Magnuson J."/>
            <person name="Mondo S."/>
            <person name="Nolan M."/>
            <person name="Ohm R."/>
            <person name="Pangilinan J."/>
            <person name="Park H.-J."/>
            <person name="Ramirez L."/>
            <person name="Alfaro M."/>
            <person name="Sun H."/>
            <person name="Tritt A."/>
            <person name="Yoshinaga Y."/>
            <person name="Zwiers L.-H."/>
            <person name="Turgeon B."/>
            <person name="Goodwin S."/>
            <person name="Spatafora J."/>
            <person name="Crous P."/>
            <person name="Grigoriev I."/>
        </authorList>
    </citation>
    <scope>NUCLEOTIDE SEQUENCE</scope>
    <source>
        <strain evidence="3">CBS 480.64</strain>
    </source>
</reference>
<keyword evidence="2" id="KW-0472">Membrane</keyword>
<evidence type="ECO:0000256" key="2">
    <source>
        <dbReference type="SAM" id="Phobius"/>
    </source>
</evidence>
<evidence type="ECO:0000313" key="3">
    <source>
        <dbReference type="EMBL" id="KAF2862324.1"/>
    </source>
</evidence>
<gene>
    <name evidence="3" type="ORF">K470DRAFT_255962</name>
</gene>
<keyword evidence="4" id="KW-1185">Reference proteome</keyword>
<dbReference type="Proteomes" id="UP000799421">
    <property type="component" value="Unassembled WGS sequence"/>
</dbReference>
<keyword evidence="2" id="KW-1133">Transmembrane helix</keyword>
<feature type="transmembrane region" description="Helical" evidence="2">
    <location>
        <begin position="86"/>
        <end position="107"/>
    </location>
</feature>
<protein>
    <submittedName>
        <fullName evidence="3">Uncharacterized protein</fullName>
    </submittedName>
</protein>